<dbReference type="Pfam" id="PF00081">
    <property type="entry name" value="Sod_Fe_N"/>
    <property type="match status" value="1"/>
</dbReference>
<name>A0ABQ7LKT8_BRACM</name>
<accession>A0ABQ7LKT8</accession>
<feature type="domain" description="Manganese/iron superoxide dismutase C-terminal" evidence="10">
    <location>
        <begin position="188"/>
        <end position="222"/>
    </location>
</feature>
<dbReference type="PANTHER" id="PTHR11404">
    <property type="entry name" value="SUPEROXIDE DISMUTASE 2"/>
    <property type="match status" value="1"/>
</dbReference>
<dbReference type="EC" id="1.15.1.1" evidence="3"/>
<dbReference type="SUPFAM" id="SSF46609">
    <property type="entry name" value="Fe,Mn superoxide dismutase (SOD), N-terminal domain"/>
    <property type="match status" value="1"/>
</dbReference>
<dbReference type="InterPro" id="IPR019832">
    <property type="entry name" value="Mn/Fe_SOD_C"/>
</dbReference>
<comment type="caution">
    <text evidence="11">The sequence shown here is derived from an EMBL/GenBank/DDBJ whole genome shotgun (WGS) entry which is preliminary data.</text>
</comment>
<evidence type="ECO:0000256" key="4">
    <source>
        <dbReference type="ARBA" id="ARBA00022723"/>
    </source>
</evidence>
<keyword evidence="8" id="KW-1133">Transmembrane helix</keyword>
<evidence type="ECO:0000256" key="7">
    <source>
        <dbReference type="ARBA" id="ARBA00049204"/>
    </source>
</evidence>
<dbReference type="PROSITE" id="PS00088">
    <property type="entry name" value="SOD_MN"/>
    <property type="match status" value="1"/>
</dbReference>
<dbReference type="InterPro" id="IPR001189">
    <property type="entry name" value="Mn/Fe_SOD"/>
</dbReference>
<keyword evidence="6" id="KW-0496">Mitochondrion</keyword>
<dbReference type="Gene3D" id="3.55.40.20">
    <property type="entry name" value="Iron/manganese superoxide dismutase, C-terminal domain"/>
    <property type="match status" value="2"/>
</dbReference>
<dbReference type="Proteomes" id="UP000823674">
    <property type="component" value="Chromosome A09"/>
</dbReference>
<dbReference type="EMBL" id="JADBGQ010000008">
    <property type="protein sequence ID" value="KAG5386230.1"/>
    <property type="molecule type" value="Genomic_DNA"/>
</dbReference>
<gene>
    <name evidence="11" type="primary">A09p062210.1_BraROA</name>
    <name evidence="11" type="ORF">IGI04_037700</name>
</gene>
<dbReference type="SUPFAM" id="SSF54719">
    <property type="entry name" value="Fe,Mn superoxide dismutase (SOD), C-terminal domain"/>
    <property type="match status" value="1"/>
</dbReference>
<keyword evidence="5" id="KW-0560">Oxidoreductase</keyword>
<reference evidence="11 12" key="1">
    <citation type="submission" date="2021-03" db="EMBL/GenBank/DDBJ databases">
        <authorList>
            <person name="King G.J."/>
            <person name="Bancroft I."/>
            <person name="Baten A."/>
            <person name="Bloomfield J."/>
            <person name="Borpatragohain P."/>
            <person name="He Z."/>
            <person name="Irish N."/>
            <person name="Irwin J."/>
            <person name="Liu K."/>
            <person name="Mauleon R.P."/>
            <person name="Moore J."/>
            <person name="Morris R."/>
            <person name="Ostergaard L."/>
            <person name="Wang B."/>
            <person name="Wells R."/>
        </authorList>
    </citation>
    <scope>NUCLEOTIDE SEQUENCE [LARGE SCALE GENOMIC DNA]</scope>
    <source>
        <strain evidence="11">R-o-18</strain>
        <tissue evidence="11">Leaf</tissue>
    </source>
</reference>
<evidence type="ECO:0000256" key="5">
    <source>
        <dbReference type="ARBA" id="ARBA00023002"/>
    </source>
</evidence>
<comment type="subcellular location">
    <subcellularLocation>
        <location evidence="1">Mitochondrion</location>
    </subcellularLocation>
</comment>
<keyword evidence="8" id="KW-0812">Transmembrane</keyword>
<dbReference type="Gene3D" id="1.10.287.990">
    <property type="entry name" value="Fe,Mn superoxide dismutase (SOD) domain"/>
    <property type="match status" value="1"/>
</dbReference>
<proteinExistence type="inferred from homology"/>
<evidence type="ECO:0000313" key="11">
    <source>
        <dbReference type="EMBL" id="KAG5386230.1"/>
    </source>
</evidence>
<keyword evidence="12" id="KW-1185">Reference proteome</keyword>
<evidence type="ECO:0000256" key="6">
    <source>
        <dbReference type="ARBA" id="ARBA00023128"/>
    </source>
</evidence>
<feature type="domain" description="Manganese/iron superoxide dismutase C-terminal" evidence="10">
    <location>
        <begin position="228"/>
        <end position="270"/>
    </location>
</feature>
<sequence>MGKENVATRFSCVHGLRGHALIQHLFFGDLVSSTSFPNLSIWMCHVGIRVVPSICVYIHKTMSIVVSIFLFTVFAMSLDVGTGKTTMEPCLESMKTASLPDLPYAYDALEPAISEEIMRLHHLKHHQTYVTNYNKALDHLRSALSSGDHSSVVKLQSQIKFNGGGHVNHAIFWKNLAPVHEGGGKPPQDPLSSAIDAHFGSLEELMQKMNSEGAAVQGSGWVDPLVTKGSHLVPLIGIDVWEHAYYPQYKNARAEYLKNIWTVINWKYASDIFEKHNRDLKDFVTIEPNALELQKTMAKSKSKKKGKLNSQLYSPHIDIGDFVDGREDEQIRAPVWRGRCDGEQVRDPLCRGRRDGEQVRAPLWRGRDDELNFDIYMFKYQFLSSYQNVNRDGPYILLRKDMRRARSYASEGPKDYNLLGNVKPRFSNQH</sequence>
<dbReference type="PRINTS" id="PR01703">
    <property type="entry name" value="MNSODISMTASE"/>
</dbReference>
<organism evidence="11 12">
    <name type="scientific">Brassica rapa subsp. trilocularis</name>
    <dbReference type="NCBI Taxonomy" id="1813537"/>
    <lineage>
        <taxon>Eukaryota</taxon>
        <taxon>Viridiplantae</taxon>
        <taxon>Streptophyta</taxon>
        <taxon>Embryophyta</taxon>
        <taxon>Tracheophyta</taxon>
        <taxon>Spermatophyta</taxon>
        <taxon>Magnoliopsida</taxon>
        <taxon>eudicotyledons</taxon>
        <taxon>Gunneridae</taxon>
        <taxon>Pentapetalae</taxon>
        <taxon>rosids</taxon>
        <taxon>malvids</taxon>
        <taxon>Brassicales</taxon>
        <taxon>Brassicaceae</taxon>
        <taxon>Brassiceae</taxon>
        <taxon>Brassica</taxon>
    </lineage>
</organism>
<dbReference type="InterPro" id="IPR036314">
    <property type="entry name" value="SOD_C_sf"/>
</dbReference>
<dbReference type="InterPro" id="IPR019831">
    <property type="entry name" value="Mn/Fe_SOD_N"/>
</dbReference>
<evidence type="ECO:0000256" key="2">
    <source>
        <dbReference type="ARBA" id="ARBA00008714"/>
    </source>
</evidence>
<protein>
    <recommendedName>
        <fullName evidence="3">superoxide dismutase</fullName>
        <ecNumber evidence="3">1.15.1.1</ecNumber>
    </recommendedName>
</protein>
<evidence type="ECO:0000256" key="8">
    <source>
        <dbReference type="SAM" id="Phobius"/>
    </source>
</evidence>
<dbReference type="InterPro" id="IPR036324">
    <property type="entry name" value="Mn/Fe_SOD_N_sf"/>
</dbReference>
<feature type="domain" description="Manganese/iron superoxide dismutase N-terminal" evidence="9">
    <location>
        <begin position="98"/>
        <end position="177"/>
    </location>
</feature>
<keyword evidence="4" id="KW-0479">Metal-binding</keyword>
<evidence type="ECO:0000256" key="1">
    <source>
        <dbReference type="ARBA" id="ARBA00004173"/>
    </source>
</evidence>
<keyword evidence="8" id="KW-0472">Membrane</keyword>
<dbReference type="InterPro" id="IPR019833">
    <property type="entry name" value="Mn/Fe_SOD_BS"/>
</dbReference>
<dbReference type="Pfam" id="PF02777">
    <property type="entry name" value="Sod_Fe_C"/>
    <property type="match status" value="2"/>
</dbReference>
<comment type="catalytic activity">
    <reaction evidence="7">
        <text>2 superoxide + 2 H(+) = H2O2 + O2</text>
        <dbReference type="Rhea" id="RHEA:20696"/>
        <dbReference type="ChEBI" id="CHEBI:15378"/>
        <dbReference type="ChEBI" id="CHEBI:15379"/>
        <dbReference type="ChEBI" id="CHEBI:16240"/>
        <dbReference type="ChEBI" id="CHEBI:18421"/>
        <dbReference type="EC" id="1.15.1.1"/>
    </reaction>
</comment>
<comment type="similarity">
    <text evidence="2">Belongs to the iron/manganese superoxide dismutase family.</text>
</comment>
<evidence type="ECO:0000256" key="3">
    <source>
        <dbReference type="ARBA" id="ARBA00012682"/>
    </source>
</evidence>
<feature type="transmembrane region" description="Helical" evidence="8">
    <location>
        <begin position="65"/>
        <end position="83"/>
    </location>
</feature>
<evidence type="ECO:0000259" key="9">
    <source>
        <dbReference type="Pfam" id="PF00081"/>
    </source>
</evidence>
<dbReference type="PANTHER" id="PTHR11404:SF43">
    <property type="entry name" value="SUPEROXIDE DISMUTASE [MN] 2, MITOCHONDRIAL"/>
    <property type="match status" value="1"/>
</dbReference>
<dbReference type="InterPro" id="IPR050265">
    <property type="entry name" value="Fe/Mn_Superoxide_Dismutase"/>
</dbReference>
<evidence type="ECO:0000259" key="10">
    <source>
        <dbReference type="Pfam" id="PF02777"/>
    </source>
</evidence>
<evidence type="ECO:0000313" key="12">
    <source>
        <dbReference type="Proteomes" id="UP000823674"/>
    </source>
</evidence>